<keyword evidence="13 14" id="KW-0472">Membrane</keyword>
<dbReference type="GO" id="GO:0005524">
    <property type="term" value="F:ATP binding"/>
    <property type="evidence" value="ECO:0007669"/>
    <property type="project" value="UniProtKB-UniRule"/>
</dbReference>
<feature type="domain" description="Response regulatory" evidence="19">
    <location>
        <begin position="360"/>
        <end position="479"/>
    </location>
</feature>
<name>A0A379ESY6_9PAST</name>
<dbReference type="Gene3D" id="3.40.50.2300">
    <property type="match status" value="1"/>
</dbReference>
<keyword evidence="6 14" id="KW-0808">Transferase</keyword>
<feature type="transmembrane region" description="Helical" evidence="17">
    <location>
        <begin position="59"/>
        <end position="77"/>
    </location>
</feature>
<dbReference type="CDD" id="cd00088">
    <property type="entry name" value="HPT"/>
    <property type="match status" value="1"/>
</dbReference>
<dbReference type="Gene3D" id="1.20.120.160">
    <property type="entry name" value="HPT domain"/>
    <property type="match status" value="1"/>
</dbReference>
<dbReference type="InterPro" id="IPR014409">
    <property type="entry name" value="Sig_transdc_His_kin_hyb_ArcB"/>
</dbReference>
<feature type="modified residue" description="Phosphohistidine" evidence="15">
    <location>
        <position position="559"/>
    </location>
</feature>
<dbReference type="InterPro" id="IPR011006">
    <property type="entry name" value="CheY-like_superfamily"/>
</dbReference>
<dbReference type="PANTHER" id="PTHR43047:SF64">
    <property type="entry name" value="HISTIDINE KINASE CONTAINING CHEY-HOMOLOGOUS RECEIVER DOMAIN AND PAS DOMAIN-RELATED"/>
    <property type="match status" value="1"/>
</dbReference>
<evidence type="ECO:0000256" key="5">
    <source>
        <dbReference type="ARBA" id="ARBA00022553"/>
    </source>
</evidence>
<evidence type="ECO:0000256" key="2">
    <source>
        <dbReference type="ARBA" id="ARBA00004429"/>
    </source>
</evidence>
<dbReference type="InterPro" id="IPR005467">
    <property type="entry name" value="His_kinase_dom"/>
</dbReference>
<dbReference type="GO" id="GO:0005886">
    <property type="term" value="C:plasma membrane"/>
    <property type="evidence" value="ECO:0007669"/>
    <property type="project" value="UniProtKB-SubCell"/>
</dbReference>
<sequence length="618" mass="69887">MKNIRYFTQKYVDWVIRLGRVKFSILGLIVLAILALCTQALLSFFIIGEVYWSDLIRSITFGLISAPFVIYFFTVLVEKLEHSRQGLSQLVNNLRNEVSERVIAEKKLSIALDNIEKTSRDKTRLMATISHELRTPLNGIIGLSRILLDEELTEQQRNYLKTINVSAISLGHIFSDIIDLEKIDARKIELNLKEVELNSFLNDISNFASLMTQQKKLGFQLISDNELPNWLMLDYARLSQILWNLISNAVKFTETGKVSLNVSRVSAHQIAFSVTDTGIGIPPHELPHIFEMYYQVQSSKHTLLGSGIGLAVSKTIAQLMGGDLYVTSEIGKGSCFTLILPINEVEKPIAAKNQIPTTLKILLVEDIEVNIVVARSVLEKLGYAVDVAMTGQQAIEKFEQGYYDLLLLDIQLPDMSGFDVAQHLRLGYEKGDYDFLPPLIALTANVMHNKKEYQENGMDDVLRKPLSLDELTACLMEYFGDEATLKLDVPINNKDDVIASHFDMKMLNELLEMLGVSFAQNNLLLFKETMPDYINELLRAFSAYQKDPTKKAEVLSVAHKIKGATASVGLKRLQQIAAQAQDPMQEEWTLKIEEWVEQLATLWLSDVEELEQYLSCLQ</sequence>
<dbReference type="SMART" id="SM00388">
    <property type="entry name" value="HisKA"/>
    <property type="match status" value="1"/>
</dbReference>
<evidence type="ECO:0000256" key="9">
    <source>
        <dbReference type="ARBA" id="ARBA00022777"/>
    </source>
</evidence>
<dbReference type="Pfam" id="PF18415">
    <property type="entry name" value="HKR_ArcB_TM"/>
    <property type="match status" value="1"/>
</dbReference>
<evidence type="ECO:0000256" key="10">
    <source>
        <dbReference type="ARBA" id="ARBA00022840"/>
    </source>
</evidence>
<dbReference type="Pfam" id="PF00072">
    <property type="entry name" value="Response_reg"/>
    <property type="match status" value="1"/>
</dbReference>
<dbReference type="CDD" id="cd00082">
    <property type="entry name" value="HisKA"/>
    <property type="match status" value="1"/>
</dbReference>
<dbReference type="FunFam" id="3.30.565.10:FF:000023">
    <property type="entry name" value="PAS domain-containing sensor histidine kinase"/>
    <property type="match status" value="1"/>
</dbReference>
<keyword evidence="11 17" id="KW-1133">Transmembrane helix</keyword>
<evidence type="ECO:0000259" key="18">
    <source>
        <dbReference type="PROSITE" id="PS50109"/>
    </source>
</evidence>
<keyword evidence="14" id="KW-0805">Transcription regulation</keyword>
<dbReference type="EMBL" id="UGTV01000015">
    <property type="protein sequence ID" value="SUC09360.1"/>
    <property type="molecule type" value="Genomic_DNA"/>
</dbReference>
<dbReference type="InterPro" id="IPR003594">
    <property type="entry name" value="HATPase_dom"/>
</dbReference>
<dbReference type="InterPro" id="IPR004358">
    <property type="entry name" value="Sig_transdc_His_kin-like_C"/>
</dbReference>
<evidence type="ECO:0000256" key="11">
    <source>
        <dbReference type="ARBA" id="ARBA00022989"/>
    </source>
</evidence>
<dbReference type="InterPro" id="IPR008207">
    <property type="entry name" value="Sig_transdc_His_kin_Hpt_dom"/>
</dbReference>
<keyword evidence="5 16" id="KW-0597">Phosphoprotein</keyword>
<dbReference type="Pfam" id="PF02518">
    <property type="entry name" value="HATPase_c"/>
    <property type="match status" value="1"/>
</dbReference>
<feature type="modified residue" description="4-aspartylphosphate" evidence="16">
    <location>
        <position position="409"/>
    </location>
</feature>
<dbReference type="InterPro" id="IPR036890">
    <property type="entry name" value="HATPase_C_sf"/>
</dbReference>
<keyword evidence="10 14" id="KW-0067">ATP-binding</keyword>
<evidence type="ECO:0000256" key="13">
    <source>
        <dbReference type="ARBA" id="ARBA00023136"/>
    </source>
</evidence>
<dbReference type="SUPFAM" id="SSF47384">
    <property type="entry name" value="Homodimeric domain of signal transducing histidine kinase"/>
    <property type="match status" value="1"/>
</dbReference>
<dbReference type="PRINTS" id="PR00344">
    <property type="entry name" value="BCTRLSENSOR"/>
</dbReference>
<proteinExistence type="predicted"/>
<evidence type="ECO:0000256" key="6">
    <source>
        <dbReference type="ARBA" id="ARBA00022679"/>
    </source>
</evidence>
<evidence type="ECO:0000256" key="12">
    <source>
        <dbReference type="ARBA" id="ARBA00023012"/>
    </source>
</evidence>
<dbReference type="SUPFAM" id="SSF55874">
    <property type="entry name" value="ATPase domain of HSP90 chaperone/DNA topoisomerase II/histidine kinase"/>
    <property type="match status" value="1"/>
</dbReference>
<evidence type="ECO:0000256" key="16">
    <source>
        <dbReference type="PROSITE-ProRule" id="PRU00169"/>
    </source>
</evidence>
<dbReference type="InterPro" id="IPR036641">
    <property type="entry name" value="HPT_dom_sf"/>
</dbReference>
<keyword evidence="3 14" id="KW-1003">Cell membrane</keyword>
<keyword evidence="7 17" id="KW-0812">Transmembrane</keyword>
<dbReference type="InterPro" id="IPR001789">
    <property type="entry name" value="Sig_transdc_resp-reg_receiver"/>
</dbReference>
<keyword evidence="12 14" id="KW-0902">Two-component regulatory system</keyword>
<feature type="transmembrane region" description="Helical" evidence="17">
    <location>
        <begin position="21"/>
        <end position="47"/>
    </location>
</feature>
<evidence type="ECO:0000256" key="4">
    <source>
        <dbReference type="ARBA" id="ARBA00022519"/>
    </source>
</evidence>
<dbReference type="Pfam" id="PF01627">
    <property type="entry name" value="Hpt"/>
    <property type="match status" value="1"/>
</dbReference>
<dbReference type="SMART" id="SM00387">
    <property type="entry name" value="HATPase_c"/>
    <property type="match status" value="1"/>
</dbReference>
<organism evidence="21 22">
    <name type="scientific">Pasteurella canis</name>
    <dbReference type="NCBI Taxonomy" id="753"/>
    <lineage>
        <taxon>Bacteria</taxon>
        <taxon>Pseudomonadati</taxon>
        <taxon>Pseudomonadota</taxon>
        <taxon>Gammaproteobacteria</taxon>
        <taxon>Pasteurellales</taxon>
        <taxon>Pasteurellaceae</taxon>
        <taxon>Pasteurella</taxon>
    </lineage>
</organism>
<dbReference type="AlphaFoldDB" id="A0A379ESY6"/>
<accession>A0A379ESY6</accession>
<dbReference type="InterPro" id="IPR036097">
    <property type="entry name" value="HisK_dim/P_sf"/>
</dbReference>
<evidence type="ECO:0000313" key="21">
    <source>
        <dbReference type="EMBL" id="SUC09360.1"/>
    </source>
</evidence>
<keyword evidence="4 14" id="KW-0997">Cell inner membrane</keyword>
<feature type="domain" description="HPt" evidence="20">
    <location>
        <begin position="515"/>
        <end position="617"/>
    </location>
</feature>
<dbReference type="PIRSF" id="PIRSF003182">
    <property type="entry name" value="ArcB"/>
    <property type="match status" value="1"/>
</dbReference>
<comment type="catalytic activity">
    <reaction evidence="1 14">
        <text>ATP + protein L-histidine = ADP + protein N-phospho-L-histidine.</text>
        <dbReference type="EC" id="2.7.13.3"/>
    </reaction>
</comment>
<gene>
    <name evidence="21" type="primary">arcB</name>
    <name evidence="21" type="ORF">NCTC11621_00511</name>
</gene>
<dbReference type="CDD" id="cd16922">
    <property type="entry name" value="HATPase_EvgS-ArcB-TorS-like"/>
    <property type="match status" value="1"/>
</dbReference>
<dbReference type="SUPFAM" id="SSF52172">
    <property type="entry name" value="CheY-like"/>
    <property type="match status" value="1"/>
</dbReference>
<evidence type="ECO:0000256" key="3">
    <source>
        <dbReference type="ARBA" id="ARBA00022475"/>
    </source>
</evidence>
<comment type="subcellular location">
    <subcellularLocation>
        <location evidence="2 14">Cell inner membrane</location>
        <topology evidence="2 14">Multi-pass membrane protein</topology>
    </subcellularLocation>
</comment>
<keyword evidence="14" id="KW-0804">Transcription</keyword>
<evidence type="ECO:0000256" key="17">
    <source>
        <dbReference type="SAM" id="Phobius"/>
    </source>
</evidence>
<evidence type="ECO:0000256" key="7">
    <source>
        <dbReference type="ARBA" id="ARBA00022692"/>
    </source>
</evidence>
<keyword evidence="8 14" id="KW-0547">Nucleotide-binding</keyword>
<dbReference type="Gene3D" id="1.10.287.970">
    <property type="entry name" value="His Kinase A (phosphoacceptor) domain"/>
    <property type="match status" value="1"/>
</dbReference>
<dbReference type="PROSITE" id="PS50110">
    <property type="entry name" value="RESPONSE_REGULATORY"/>
    <property type="match status" value="1"/>
</dbReference>
<dbReference type="RefSeq" id="WP_115322482.1">
    <property type="nucleotide sequence ID" value="NZ_UGTV01000015.1"/>
</dbReference>
<reference evidence="21 22" key="1">
    <citation type="submission" date="2018-06" db="EMBL/GenBank/DDBJ databases">
        <authorList>
            <consortium name="Pathogen Informatics"/>
            <person name="Doyle S."/>
        </authorList>
    </citation>
    <scope>NUCLEOTIDE SEQUENCE [LARGE SCALE GENOMIC DNA]</scope>
    <source>
        <strain evidence="21 22">NCTC11621</strain>
    </source>
</reference>
<evidence type="ECO:0000256" key="1">
    <source>
        <dbReference type="ARBA" id="ARBA00000085"/>
    </source>
</evidence>
<dbReference type="SMART" id="SM00448">
    <property type="entry name" value="REC"/>
    <property type="match status" value="1"/>
</dbReference>
<feature type="domain" description="Histidine kinase" evidence="18">
    <location>
        <begin position="128"/>
        <end position="344"/>
    </location>
</feature>
<evidence type="ECO:0000313" key="22">
    <source>
        <dbReference type="Proteomes" id="UP000254704"/>
    </source>
</evidence>
<evidence type="ECO:0000256" key="15">
    <source>
        <dbReference type="PROSITE-ProRule" id="PRU00110"/>
    </source>
</evidence>
<evidence type="ECO:0000256" key="8">
    <source>
        <dbReference type="ARBA" id="ARBA00022741"/>
    </source>
</evidence>
<dbReference type="InterPro" id="IPR040642">
    <property type="entry name" value="HKR_ArcB_TM"/>
</dbReference>
<dbReference type="GO" id="GO:0000155">
    <property type="term" value="F:phosphorelay sensor kinase activity"/>
    <property type="evidence" value="ECO:0007669"/>
    <property type="project" value="UniProtKB-UniRule"/>
</dbReference>
<dbReference type="PROSITE" id="PS50109">
    <property type="entry name" value="HIS_KIN"/>
    <property type="match status" value="1"/>
</dbReference>
<dbReference type="InterPro" id="IPR003661">
    <property type="entry name" value="HisK_dim/P_dom"/>
</dbReference>
<keyword evidence="9 14" id="KW-0418">Kinase</keyword>
<protein>
    <recommendedName>
        <fullName evidence="14">Aerobic respiration control sensor protein</fullName>
        <ecNumber evidence="14">2.7.13.3</ecNumber>
    </recommendedName>
</protein>
<dbReference type="InterPro" id="IPR027460">
    <property type="entry name" value="ArcB_TM_sf"/>
</dbReference>
<dbReference type="PROSITE" id="PS50894">
    <property type="entry name" value="HPT"/>
    <property type="match status" value="1"/>
</dbReference>
<dbReference type="CDD" id="cd17546">
    <property type="entry name" value="REC_hyHK_CKI1_RcsC-like"/>
    <property type="match status" value="1"/>
</dbReference>
<dbReference type="SMART" id="SM00073">
    <property type="entry name" value="HPT"/>
    <property type="match status" value="1"/>
</dbReference>
<dbReference type="Gene3D" id="1.10.287.130">
    <property type="match status" value="1"/>
</dbReference>
<dbReference type="Pfam" id="PF00512">
    <property type="entry name" value="HisKA"/>
    <property type="match status" value="1"/>
</dbReference>
<evidence type="ECO:0000256" key="14">
    <source>
        <dbReference type="PIRNR" id="PIRNR003182"/>
    </source>
</evidence>
<dbReference type="EC" id="2.7.13.3" evidence="14"/>
<dbReference type="PANTHER" id="PTHR43047">
    <property type="entry name" value="TWO-COMPONENT HISTIDINE PROTEIN KINASE"/>
    <property type="match status" value="1"/>
</dbReference>
<dbReference type="Proteomes" id="UP000254704">
    <property type="component" value="Unassembled WGS sequence"/>
</dbReference>
<dbReference type="SUPFAM" id="SSF47226">
    <property type="entry name" value="Histidine-containing phosphotransfer domain, HPT domain"/>
    <property type="match status" value="1"/>
</dbReference>
<evidence type="ECO:0000259" key="20">
    <source>
        <dbReference type="PROSITE" id="PS50894"/>
    </source>
</evidence>
<evidence type="ECO:0000259" key="19">
    <source>
        <dbReference type="PROSITE" id="PS50110"/>
    </source>
</evidence>
<dbReference type="Gene3D" id="3.30.565.10">
    <property type="entry name" value="Histidine kinase-like ATPase, C-terminal domain"/>
    <property type="match status" value="1"/>
</dbReference>